<feature type="domain" description="3-hydroxyacyl-CoA dehydrogenase C-terminal" evidence="4">
    <location>
        <begin position="191"/>
        <end position="287"/>
    </location>
</feature>
<dbReference type="GO" id="GO:0003857">
    <property type="term" value="F:(3S)-3-hydroxyacyl-CoA dehydrogenase (NAD+) activity"/>
    <property type="evidence" value="ECO:0007669"/>
    <property type="project" value="UniProtKB-EC"/>
</dbReference>
<evidence type="ECO:0000313" key="7">
    <source>
        <dbReference type="Proteomes" id="UP001596976"/>
    </source>
</evidence>
<feature type="domain" description="3-hydroxyacyl-CoA dehydrogenase NAD binding" evidence="5">
    <location>
        <begin position="9"/>
        <end position="188"/>
    </location>
</feature>
<comment type="caution">
    <text evidence="6">The sequence shown here is derived from an EMBL/GenBank/DDBJ whole genome shotgun (WGS) entry which is preliminary data.</text>
</comment>
<sequence length="289" mass="32400">MSVEKIERVAVIGAGEMGQQIALLCAKGGFPTHLHDQSEEALEKAIHKLNQLTDRWIEKGKVTVEEREEMFARLIATTSIEEAVQSADLIIEAVVEKLEVKREVFQTLDRIAAQHTILATNSSTIVSSKLASVTKRPDRVLNMHFFYPPVVMDCIEIVKNEKTSQQTVDLVSQFCKEIGRTGIVIEKEIFGFIANRFVLALTKEALHLYEGGYADYENIDLIVKKALGHPLGPFELMDLSGLDVGYYVNVLQSEETGKEEDRPAQSVIDKIEKGELGRKTGKGWYDYTK</sequence>
<keyword evidence="7" id="KW-1185">Reference proteome</keyword>
<dbReference type="InterPro" id="IPR006176">
    <property type="entry name" value="3-OHacyl-CoA_DH_NAD-bd"/>
</dbReference>
<name>A0ABW3GYK7_9BACL</name>
<evidence type="ECO:0000256" key="3">
    <source>
        <dbReference type="ARBA" id="ARBA00023002"/>
    </source>
</evidence>
<comment type="similarity">
    <text evidence="2">Belongs to the 3-hydroxyacyl-CoA dehydrogenase family.</text>
</comment>
<reference evidence="7" key="1">
    <citation type="journal article" date="2019" name="Int. J. Syst. Evol. Microbiol.">
        <title>The Global Catalogue of Microorganisms (GCM) 10K type strain sequencing project: providing services to taxonomists for standard genome sequencing and annotation.</title>
        <authorList>
            <consortium name="The Broad Institute Genomics Platform"/>
            <consortium name="The Broad Institute Genome Sequencing Center for Infectious Disease"/>
            <person name="Wu L."/>
            <person name="Ma J."/>
        </authorList>
    </citation>
    <scope>NUCLEOTIDE SEQUENCE [LARGE SCALE GENOMIC DNA]</scope>
    <source>
        <strain evidence="7">CCUG 63563</strain>
    </source>
</reference>
<dbReference type="InterPro" id="IPR036291">
    <property type="entry name" value="NAD(P)-bd_dom_sf"/>
</dbReference>
<evidence type="ECO:0000256" key="1">
    <source>
        <dbReference type="ARBA" id="ARBA00005086"/>
    </source>
</evidence>
<dbReference type="EC" id="1.1.1.35" evidence="6"/>
<dbReference type="PIRSF" id="PIRSF000105">
    <property type="entry name" value="HCDH"/>
    <property type="match status" value="1"/>
</dbReference>
<dbReference type="Gene3D" id="3.40.50.720">
    <property type="entry name" value="NAD(P)-binding Rossmann-like Domain"/>
    <property type="match status" value="1"/>
</dbReference>
<evidence type="ECO:0000256" key="2">
    <source>
        <dbReference type="ARBA" id="ARBA00009463"/>
    </source>
</evidence>
<dbReference type="PROSITE" id="PS00067">
    <property type="entry name" value="3HCDH"/>
    <property type="match status" value="1"/>
</dbReference>
<dbReference type="Gene3D" id="1.10.1040.10">
    <property type="entry name" value="N-(1-d-carboxylethyl)-l-norvaline Dehydrogenase, domain 2"/>
    <property type="match status" value="1"/>
</dbReference>
<protein>
    <submittedName>
        <fullName evidence="6">3-hydroxyacyl-CoA dehydrogenase family protein</fullName>
        <ecNumber evidence="6">1.1.1.35</ecNumber>
    </submittedName>
</protein>
<dbReference type="SUPFAM" id="SSF48179">
    <property type="entry name" value="6-phosphogluconate dehydrogenase C-terminal domain-like"/>
    <property type="match status" value="1"/>
</dbReference>
<dbReference type="RefSeq" id="WP_381013292.1">
    <property type="nucleotide sequence ID" value="NZ_JBHTJF010000035.1"/>
</dbReference>
<dbReference type="Pfam" id="PF00725">
    <property type="entry name" value="3HCDH"/>
    <property type="match status" value="1"/>
</dbReference>
<dbReference type="PANTHER" id="PTHR48075:SF5">
    <property type="entry name" value="3-HYDROXYBUTYRYL-COA DEHYDROGENASE"/>
    <property type="match status" value="1"/>
</dbReference>
<dbReference type="EMBL" id="JBHTJF010000035">
    <property type="protein sequence ID" value="MFD0944228.1"/>
    <property type="molecule type" value="Genomic_DNA"/>
</dbReference>
<dbReference type="InterPro" id="IPR022694">
    <property type="entry name" value="3-OHacyl-CoA_DH"/>
</dbReference>
<gene>
    <name evidence="6" type="ORF">ACFQ0V_10795</name>
</gene>
<dbReference type="Pfam" id="PF02737">
    <property type="entry name" value="3HCDH_N"/>
    <property type="match status" value="1"/>
</dbReference>
<evidence type="ECO:0000259" key="4">
    <source>
        <dbReference type="Pfam" id="PF00725"/>
    </source>
</evidence>
<accession>A0ABW3GYK7</accession>
<dbReference type="InterPro" id="IPR006108">
    <property type="entry name" value="3HC_DH_C"/>
</dbReference>
<dbReference type="InterPro" id="IPR008927">
    <property type="entry name" value="6-PGluconate_DH-like_C_sf"/>
</dbReference>
<comment type="pathway">
    <text evidence="1">Lipid metabolism; butanoate metabolism.</text>
</comment>
<dbReference type="Proteomes" id="UP001596976">
    <property type="component" value="Unassembled WGS sequence"/>
</dbReference>
<dbReference type="InterPro" id="IPR013328">
    <property type="entry name" value="6PGD_dom2"/>
</dbReference>
<organism evidence="6 7">
    <name type="scientific">Savagea faecisuis</name>
    <dbReference type="NCBI Taxonomy" id="1274803"/>
    <lineage>
        <taxon>Bacteria</taxon>
        <taxon>Bacillati</taxon>
        <taxon>Bacillota</taxon>
        <taxon>Bacilli</taxon>
        <taxon>Bacillales</taxon>
        <taxon>Caryophanaceae</taxon>
        <taxon>Savagea</taxon>
    </lineage>
</organism>
<keyword evidence="3 6" id="KW-0560">Oxidoreductase</keyword>
<dbReference type="InterPro" id="IPR006180">
    <property type="entry name" value="3-OHacyl-CoA_DH_CS"/>
</dbReference>
<proteinExistence type="inferred from homology"/>
<evidence type="ECO:0000313" key="6">
    <source>
        <dbReference type="EMBL" id="MFD0944228.1"/>
    </source>
</evidence>
<evidence type="ECO:0000259" key="5">
    <source>
        <dbReference type="Pfam" id="PF02737"/>
    </source>
</evidence>
<dbReference type="SUPFAM" id="SSF51735">
    <property type="entry name" value="NAD(P)-binding Rossmann-fold domains"/>
    <property type="match status" value="1"/>
</dbReference>
<dbReference type="PANTHER" id="PTHR48075">
    <property type="entry name" value="3-HYDROXYACYL-COA DEHYDROGENASE FAMILY PROTEIN"/>
    <property type="match status" value="1"/>
</dbReference>